<dbReference type="SUPFAM" id="SSF46689">
    <property type="entry name" value="Homeodomain-like"/>
    <property type="match status" value="1"/>
</dbReference>
<dbReference type="PRINTS" id="PR00032">
    <property type="entry name" value="HTHARAC"/>
</dbReference>
<reference evidence="5 6" key="1">
    <citation type="submission" date="2017-03" db="EMBL/GenBank/DDBJ databases">
        <authorList>
            <person name="Afonso C.L."/>
            <person name="Miller P.J."/>
            <person name="Scott M.A."/>
            <person name="Spackman E."/>
            <person name="Goraichik I."/>
            <person name="Dimitrov K.M."/>
            <person name="Suarez D.L."/>
            <person name="Swayne D.E."/>
        </authorList>
    </citation>
    <scope>NUCLEOTIDE SEQUENCE [LARGE SCALE GENOMIC DNA]</scope>
    <source>
        <strain evidence="5 6">CECT 7450</strain>
    </source>
</reference>
<sequence length="341" mass="38142">MPTSPKEMVSAHRLSHLAAELKRRTNDPTALPRALQAANLSKNDLGQEGHQIYAEDEARFIQEAVAIVQDKTFAATAGLNFTKNTSIPVYIAKCSENLRSALQNASRYTVLADGHFTYHTETSEDDVTIILCEYNPFLEFGDRVREFMVFTILTAMRNLTGRSFNLREIKFSHEPPDCHDAIARLAKCPVVFGARRTELKLSNAILDLPLTTYDPSLLRHLERYGDSLLAELKQPEPSLRLRVEALLIDHLPERLLPAPEVAAELGLSSRTFTRRLSQAGLTFSGILDELRGKLAKTYLAQSETSISQIAFLLGYADQAAFTTAFKRWSGQTPKAYRETSI</sequence>
<name>A0A1X6YR78_9RHOB</name>
<dbReference type="InterPro" id="IPR009057">
    <property type="entry name" value="Homeodomain-like_sf"/>
</dbReference>
<protein>
    <submittedName>
        <fullName evidence="5">HTH-type transcriptional regulator VirS</fullName>
    </submittedName>
</protein>
<keyword evidence="1" id="KW-0805">Transcription regulation</keyword>
<dbReference type="InterPro" id="IPR032687">
    <property type="entry name" value="AraC-type_N"/>
</dbReference>
<dbReference type="Proteomes" id="UP000193061">
    <property type="component" value="Unassembled WGS sequence"/>
</dbReference>
<feature type="domain" description="HTH araC/xylS-type" evidence="4">
    <location>
        <begin position="241"/>
        <end position="339"/>
    </location>
</feature>
<dbReference type="Pfam" id="PF12625">
    <property type="entry name" value="Arabinose_bd"/>
    <property type="match status" value="1"/>
</dbReference>
<evidence type="ECO:0000256" key="2">
    <source>
        <dbReference type="ARBA" id="ARBA00023125"/>
    </source>
</evidence>
<keyword evidence="3" id="KW-0804">Transcription</keyword>
<evidence type="ECO:0000313" key="6">
    <source>
        <dbReference type="Proteomes" id="UP000193061"/>
    </source>
</evidence>
<evidence type="ECO:0000259" key="4">
    <source>
        <dbReference type="PROSITE" id="PS01124"/>
    </source>
</evidence>
<dbReference type="GO" id="GO:0005829">
    <property type="term" value="C:cytosol"/>
    <property type="evidence" value="ECO:0007669"/>
    <property type="project" value="TreeGrafter"/>
</dbReference>
<dbReference type="Pfam" id="PF12833">
    <property type="entry name" value="HTH_18"/>
    <property type="match status" value="1"/>
</dbReference>
<dbReference type="RefSeq" id="WP_085804742.1">
    <property type="nucleotide sequence ID" value="NZ_FWFX01000003.1"/>
</dbReference>
<organism evidence="5 6">
    <name type="scientific">Roseovarius albus</name>
    <dbReference type="NCBI Taxonomy" id="1247867"/>
    <lineage>
        <taxon>Bacteria</taxon>
        <taxon>Pseudomonadati</taxon>
        <taxon>Pseudomonadota</taxon>
        <taxon>Alphaproteobacteria</taxon>
        <taxon>Rhodobacterales</taxon>
        <taxon>Roseobacteraceae</taxon>
        <taxon>Roseovarius</taxon>
    </lineage>
</organism>
<dbReference type="PANTHER" id="PTHR47894:SF1">
    <property type="entry name" value="HTH-TYPE TRANSCRIPTIONAL REGULATOR VQSM"/>
    <property type="match status" value="1"/>
</dbReference>
<dbReference type="EMBL" id="FWFX01000003">
    <property type="protein sequence ID" value="SLN28529.1"/>
    <property type="molecule type" value="Genomic_DNA"/>
</dbReference>
<dbReference type="InterPro" id="IPR020449">
    <property type="entry name" value="Tscrpt_reg_AraC-type_HTH"/>
</dbReference>
<evidence type="ECO:0000256" key="1">
    <source>
        <dbReference type="ARBA" id="ARBA00023015"/>
    </source>
</evidence>
<dbReference type="Gene3D" id="1.10.10.60">
    <property type="entry name" value="Homeodomain-like"/>
    <property type="match status" value="1"/>
</dbReference>
<evidence type="ECO:0000256" key="3">
    <source>
        <dbReference type="ARBA" id="ARBA00023163"/>
    </source>
</evidence>
<keyword evidence="2" id="KW-0238">DNA-binding</keyword>
<dbReference type="GO" id="GO:0003700">
    <property type="term" value="F:DNA-binding transcription factor activity"/>
    <property type="evidence" value="ECO:0007669"/>
    <property type="project" value="InterPro"/>
</dbReference>
<dbReference type="PANTHER" id="PTHR47894">
    <property type="entry name" value="HTH-TYPE TRANSCRIPTIONAL REGULATOR GADX"/>
    <property type="match status" value="1"/>
</dbReference>
<dbReference type="PROSITE" id="PS01124">
    <property type="entry name" value="HTH_ARAC_FAMILY_2"/>
    <property type="match status" value="1"/>
</dbReference>
<keyword evidence="6" id="KW-1185">Reference proteome</keyword>
<dbReference type="InterPro" id="IPR018060">
    <property type="entry name" value="HTH_AraC"/>
</dbReference>
<dbReference type="OrthoDB" id="9805730at2"/>
<dbReference type="AlphaFoldDB" id="A0A1X6YR78"/>
<dbReference type="GO" id="GO:0000976">
    <property type="term" value="F:transcription cis-regulatory region binding"/>
    <property type="evidence" value="ECO:0007669"/>
    <property type="project" value="TreeGrafter"/>
</dbReference>
<dbReference type="SMART" id="SM00342">
    <property type="entry name" value="HTH_ARAC"/>
    <property type="match status" value="1"/>
</dbReference>
<gene>
    <name evidence="5" type="primary">virS_2</name>
    <name evidence="5" type="ORF">ROA7450_01180</name>
</gene>
<accession>A0A1X6YR78</accession>
<proteinExistence type="predicted"/>
<evidence type="ECO:0000313" key="5">
    <source>
        <dbReference type="EMBL" id="SLN28529.1"/>
    </source>
</evidence>